<dbReference type="KEGG" id="sgn:SGRA_0595"/>
<organism evidence="1 2">
    <name type="scientific">Saprospira grandis (strain Lewin)</name>
    <dbReference type="NCBI Taxonomy" id="984262"/>
    <lineage>
        <taxon>Bacteria</taxon>
        <taxon>Pseudomonadati</taxon>
        <taxon>Bacteroidota</taxon>
        <taxon>Saprospiria</taxon>
        <taxon>Saprospirales</taxon>
        <taxon>Saprospiraceae</taxon>
        <taxon>Saprospira</taxon>
    </lineage>
</organism>
<gene>
    <name evidence="1" type="ordered locus">SGRA_0595</name>
</gene>
<dbReference type="AlphaFoldDB" id="H6KZ50"/>
<name>H6KZ50_SAPGL</name>
<protein>
    <submittedName>
        <fullName evidence="1">Uncharacterized protein</fullName>
    </submittedName>
</protein>
<reference evidence="1 2" key="1">
    <citation type="journal article" date="2012" name="Stand. Genomic Sci.">
        <title>Complete genome sequencing and analysis of Saprospira grandis str. Lewin, a predatory marine bacterium.</title>
        <authorList>
            <person name="Saw J.H."/>
            <person name="Yuryev A."/>
            <person name="Kanbe M."/>
            <person name="Hou S."/>
            <person name="Young A.G."/>
            <person name="Aizawa S."/>
            <person name="Alam M."/>
        </authorList>
    </citation>
    <scope>NUCLEOTIDE SEQUENCE [LARGE SCALE GENOMIC DNA]</scope>
    <source>
        <strain evidence="1 2">Lewin</strain>
    </source>
</reference>
<evidence type="ECO:0000313" key="2">
    <source>
        <dbReference type="Proteomes" id="UP000007519"/>
    </source>
</evidence>
<evidence type="ECO:0000313" key="1">
    <source>
        <dbReference type="EMBL" id="AFC23334.1"/>
    </source>
</evidence>
<proteinExistence type="predicted"/>
<dbReference type="Proteomes" id="UP000007519">
    <property type="component" value="Chromosome"/>
</dbReference>
<dbReference type="EMBL" id="CP002831">
    <property type="protein sequence ID" value="AFC23334.1"/>
    <property type="molecule type" value="Genomic_DNA"/>
</dbReference>
<keyword evidence="2" id="KW-1185">Reference proteome</keyword>
<accession>H6KZ50</accession>
<sequence length="42" mass="4482">MGIAKASSLMGAGLCFFGRDDFFGPPAFGGRYVYSLRSSKTD</sequence>
<dbReference type="HOGENOM" id="CLU_3257665_0_0_10"/>